<gene>
    <name evidence="2" type="ORF">JW984_05910</name>
</gene>
<reference evidence="2" key="2">
    <citation type="submission" date="2021-01" db="EMBL/GenBank/DDBJ databases">
        <authorList>
            <person name="Hahn C.R."/>
            <person name="Youssef N.H."/>
            <person name="Elshahed M."/>
        </authorList>
    </citation>
    <scope>NUCLEOTIDE SEQUENCE</scope>
    <source>
        <strain evidence="2">Zod_Metabat.24</strain>
    </source>
</reference>
<organism evidence="2 3">
    <name type="scientific">Candidatus Zymogenus saltonus</name>
    <dbReference type="NCBI Taxonomy" id="2844893"/>
    <lineage>
        <taxon>Bacteria</taxon>
        <taxon>Deltaproteobacteria</taxon>
        <taxon>Candidatus Zymogenia</taxon>
        <taxon>Candidatus Zymogeniales</taxon>
        <taxon>Candidatus Zymogenaceae</taxon>
        <taxon>Candidatus Zymogenus</taxon>
    </lineage>
</organism>
<proteinExistence type="predicted"/>
<dbReference type="InterPro" id="IPR011055">
    <property type="entry name" value="Dup_hybrid_motif"/>
</dbReference>
<feature type="domain" description="M23ase beta-sheet core" evidence="1">
    <location>
        <begin position="122"/>
        <end position="214"/>
    </location>
</feature>
<dbReference type="Gene3D" id="2.70.70.10">
    <property type="entry name" value="Glucose Permease (Domain IIA)"/>
    <property type="match status" value="1"/>
</dbReference>
<dbReference type="GO" id="GO:0004222">
    <property type="term" value="F:metalloendopeptidase activity"/>
    <property type="evidence" value="ECO:0007669"/>
    <property type="project" value="TreeGrafter"/>
</dbReference>
<comment type="caution">
    <text evidence="2">The sequence shown here is derived from an EMBL/GenBank/DDBJ whole genome shotgun (WGS) entry which is preliminary data.</text>
</comment>
<dbReference type="InterPro" id="IPR050570">
    <property type="entry name" value="Cell_wall_metabolism_enzyme"/>
</dbReference>
<dbReference type="CDD" id="cd12797">
    <property type="entry name" value="M23_peptidase"/>
    <property type="match status" value="1"/>
</dbReference>
<evidence type="ECO:0000313" key="2">
    <source>
        <dbReference type="EMBL" id="MBN1572718.1"/>
    </source>
</evidence>
<reference evidence="2" key="1">
    <citation type="journal article" date="2021" name="Environ. Microbiol.">
        <title>Genomic characterization of three novel Desulfobacterota classes expand the metabolic and phylogenetic diversity of the phylum.</title>
        <authorList>
            <person name="Murphy C.L."/>
            <person name="Biggerstaff J."/>
            <person name="Eichhorn A."/>
            <person name="Ewing E."/>
            <person name="Shahan R."/>
            <person name="Soriano D."/>
            <person name="Stewart S."/>
            <person name="VanMol K."/>
            <person name="Walker R."/>
            <person name="Walters P."/>
            <person name="Elshahed M.S."/>
            <person name="Youssef N.H."/>
        </authorList>
    </citation>
    <scope>NUCLEOTIDE SEQUENCE</scope>
    <source>
        <strain evidence="2">Zod_Metabat.24</strain>
    </source>
</reference>
<dbReference type="Pfam" id="PF01551">
    <property type="entry name" value="Peptidase_M23"/>
    <property type="match status" value="1"/>
</dbReference>
<dbReference type="SUPFAM" id="SSF51261">
    <property type="entry name" value="Duplicated hybrid motif"/>
    <property type="match status" value="1"/>
</dbReference>
<dbReference type="Proteomes" id="UP000809273">
    <property type="component" value="Unassembled WGS sequence"/>
</dbReference>
<dbReference type="InterPro" id="IPR016047">
    <property type="entry name" value="M23ase_b-sheet_dom"/>
</dbReference>
<sequence>MNRLKSLIHVLLGTTVVLVASGLLSPGPGHDPYSKAVNPTGLDVLFYVSESCAEEAAGESPASSDCAKWGSINGIDLTAPFASITTDELLAISLGSMHEDLVRDGLPWFGAVRDDFKRAPRKHQGLDFYGDDLMIRAMADGTVTVRENRKNAGYYVIISHGRGVETLYMHLKEAYGGPNRVRRGDVLGLTGISGNAVSPQLHLGIRVDGAYIDPVTPLKETEDSGITKLIAYYESLFETKTAARKHLVSAYLSRDTEIKRIETGRAIELLRSISYDEQVSAWLKRFTGE</sequence>
<dbReference type="PANTHER" id="PTHR21666">
    <property type="entry name" value="PEPTIDASE-RELATED"/>
    <property type="match status" value="1"/>
</dbReference>
<evidence type="ECO:0000259" key="1">
    <source>
        <dbReference type="Pfam" id="PF01551"/>
    </source>
</evidence>
<evidence type="ECO:0000313" key="3">
    <source>
        <dbReference type="Proteomes" id="UP000809273"/>
    </source>
</evidence>
<name>A0A9D8PNS7_9DELT</name>
<dbReference type="EMBL" id="JAFGIX010000027">
    <property type="protein sequence ID" value="MBN1572718.1"/>
    <property type="molecule type" value="Genomic_DNA"/>
</dbReference>
<dbReference type="AlphaFoldDB" id="A0A9D8PNS7"/>
<protein>
    <submittedName>
        <fullName evidence="2">M23 family metallopeptidase</fullName>
    </submittedName>
</protein>
<dbReference type="PANTHER" id="PTHR21666:SF270">
    <property type="entry name" value="MUREIN HYDROLASE ACTIVATOR ENVC"/>
    <property type="match status" value="1"/>
</dbReference>
<accession>A0A9D8PNS7</accession>